<name>A0A7J7N1N3_9MAGN</name>
<keyword evidence="2" id="KW-1185">Reference proteome</keyword>
<dbReference type="Proteomes" id="UP000541444">
    <property type="component" value="Unassembled WGS sequence"/>
</dbReference>
<dbReference type="AlphaFoldDB" id="A0A7J7N1N3"/>
<protein>
    <submittedName>
        <fullName evidence="1">Uncharacterized protein</fullName>
    </submittedName>
</protein>
<evidence type="ECO:0000313" key="1">
    <source>
        <dbReference type="EMBL" id="KAF6161101.1"/>
    </source>
</evidence>
<comment type="caution">
    <text evidence="1">The sequence shown here is derived from an EMBL/GenBank/DDBJ whole genome shotgun (WGS) entry which is preliminary data.</text>
</comment>
<organism evidence="1 2">
    <name type="scientific">Kingdonia uniflora</name>
    <dbReference type="NCBI Taxonomy" id="39325"/>
    <lineage>
        <taxon>Eukaryota</taxon>
        <taxon>Viridiplantae</taxon>
        <taxon>Streptophyta</taxon>
        <taxon>Embryophyta</taxon>
        <taxon>Tracheophyta</taxon>
        <taxon>Spermatophyta</taxon>
        <taxon>Magnoliopsida</taxon>
        <taxon>Ranunculales</taxon>
        <taxon>Circaeasteraceae</taxon>
        <taxon>Kingdonia</taxon>
    </lineage>
</organism>
<sequence length="76" mass="8806">MKMEEGSLRSLRDLFMLECQNLKMLPDGLQYITTLGKLFLKNMPKEFNGRVEKAEKIGRKLHMYLLSLPGKSCGVW</sequence>
<dbReference type="EMBL" id="JACGCM010001144">
    <property type="protein sequence ID" value="KAF6161101.1"/>
    <property type="molecule type" value="Genomic_DNA"/>
</dbReference>
<reference evidence="1 2" key="1">
    <citation type="journal article" date="2020" name="IScience">
        <title>Genome Sequencing of the Endangered Kingdonia uniflora (Circaeasteraceae, Ranunculales) Reveals Potential Mechanisms of Evolutionary Specialization.</title>
        <authorList>
            <person name="Sun Y."/>
            <person name="Deng T."/>
            <person name="Zhang A."/>
            <person name="Moore M.J."/>
            <person name="Landis J.B."/>
            <person name="Lin N."/>
            <person name="Zhang H."/>
            <person name="Zhang X."/>
            <person name="Huang J."/>
            <person name="Zhang X."/>
            <person name="Sun H."/>
            <person name="Wang H."/>
        </authorList>
    </citation>
    <scope>NUCLEOTIDE SEQUENCE [LARGE SCALE GENOMIC DNA]</scope>
    <source>
        <strain evidence="1">TB1705</strain>
        <tissue evidence="1">Leaf</tissue>
    </source>
</reference>
<proteinExistence type="predicted"/>
<evidence type="ECO:0000313" key="2">
    <source>
        <dbReference type="Proteomes" id="UP000541444"/>
    </source>
</evidence>
<accession>A0A7J7N1N3</accession>
<dbReference type="OrthoDB" id="1917524at2759"/>
<gene>
    <name evidence="1" type="ORF">GIB67_007742</name>
</gene>